<sequence length="13" mass="1526">MNSPGRVLDRQPR</sequence>
<reference evidence="1" key="1">
    <citation type="submission" date="2014-11" db="EMBL/GenBank/DDBJ databases">
        <authorList>
            <person name="Amaro Gonzalez C."/>
        </authorList>
    </citation>
    <scope>NUCLEOTIDE SEQUENCE</scope>
</reference>
<protein>
    <submittedName>
        <fullName evidence="1">Uncharacterized protein</fullName>
    </submittedName>
</protein>
<evidence type="ECO:0000313" key="1">
    <source>
        <dbReference type="EMBL" id="JAH09248.1"/>
    </source>
</evidence>
<proteinExistence type="predicted"/>
<name>A0A0E9PZH3_ANGAN</name>
<accession>A0A0E9PZH3</accession>
<dbReference type="EMBL" id="GBXM01099329">
    <property type="protein sequence ID" value="JAH09248.1"/>
    <property type="molecule type" value="Transcribed_RNA"/>
</dbReference>
<organism evidence="1">
    <name type="scientific">Anguilla anguilla</name>
    <name type="common">European freshwater eel</name>
    <name type="synonym">Muraena anguilla</name>
    <dbReference type="NCBI Taxonomy" id="7936"/>
    <lineage>
        <taxon>Eukaryota</taxon>
        <taxon>Metazoa</taxon>
        <taxon>Chordata</taxon>
        <taxon>Craniata</taxon>
        <taxon>Vertebrata</taxon>
        <taxon>Euteleostomi</taxon>
        <taxon>Actinopterygii</taxon>
        <taxon>Neopterygii</taxon>
        <taxon>Teleostei</taxon>
        <taxon>Anguilliformes</taxon>
        <taxon>Anguillidae</taxon>
        <taxon>Anguilla</taxon>
    </lineage>
</organism>
<reference evidence="1" key="2">
    <citation type="journal article" date="2015" name="Fish Shellfish Immunol.">
        <title>Early steps in the European eel (Anguilla anguilla)-Vibrio vulnificus interaction in the gills: Role of the RtxA13 toxin.</title>
        <authorList>
            <person name="Callol A."/>
            <person name="Pajuelo D."/>
            <person name="Ebbesson L."/>
            <person name="Teles M."/>
            <person name="MacKenzie S."/>
            <person name="Amaro C."/>
        </authorList>
    </citation>
    <scope>NUCLEOTIDE SEQUENCE</scope>
</reference>